<dbReference type="InterPro" id="IPR029052">
    <property type="entry name" value="Metallo-depent_PP-like"/>
</dbReference>
<evidence type="ECO:0000256" key="1">
    <source>
        <dbReference type="ARBA" id="ARBA00022729"/>
    </source>
</evidence>
<dbReference type="Gene3D" id="3.60.21.10">
    <property type="match status" value="1"/>
</dbReference>
<dbReference type="GO" id="GO:0046872">
    <property type="term" value="F:metal ion binding"/>
    <property type="evidence" value="ECO:0007669"/>
    <property type="project" value="InterPro"/>
</dbReference>
<keyword evidence="1" id="KW-0732">Signal</keyword>
<keyword evidence="2 4" id="KW-0378">Hydrolase</keyword>
<dbReference type="InterPro" id="IPR008963">
    <property type="entry name" value="Purple_acid_Pase-like_N"/>
</dbReference>
<dbReference type="Proteomes" id="UP000250140">
    <property type="component" value="Unassembled WGS sequence"/>
</dbReference>
<evidence type="ECO:0000256" key="2">
    <source>
        <dbReference type="ARBA" id="ARBA00022801"/>
    </source>
</evidence>
<evidence type="ECO:0000259" key="6">
    <source>
        <dbReference type="Pfam" id="PF14008"/>
    </source>
</evidence>
<dbReference type="InterPro" id="IPR015914">
    <property type="entry name" value="PAPs_N"/>
</dbReference>
<dbReference type="InterPro" id="IPR025733">
    <property type="entry name" value="PAPs_C"/>
</dbReference>
<name>A0A8E2F3R1_9PEZI</name>
<gene>
    <name evidence="8" type="ORF">AOQ84DRAFT_290294</name>
</gene>
<dbReference type="SUPFAM" id="SSF56300">
    <property type="entry name" value="Metallo-dependent phosphatases"/>
    <property type="match status" value="1"/>
</dbReference>
<dbReference type="Pfam" id="PF14008">
    <property type="entry name" value="Metallophos_C"/>
    <property type="match status" value="1"/>
</dbReference>
<evidence type="ECO:0000259" key="7">
    <source>
        <dbReference type="Pfam" id="PF16656"/>
    </source>
</evidence>
<dbReference type="InterPro" id="IPR004843">
    <property type="entry name" value="Calcineurin-like_PHP"/>
</dbReference>
<dbReference type="Pfam" id="PF00149">
    <property type="entry name" value="Metallophos"/>
    <property type="match status" value="1"/>
</dbReference>
<dbReference type="EMBL" id="KV749336">
    <property type="protein sequence ID" value="OCL09921.1"/>
    <property type="molecule type" value="Genomic_DNA"/>
</dbReference>
<accession>A0A8E2F3R1</accession>
<keyword evidence="9" id="KW-1185">Reference proteome</keyword>
<dbReference type="CDD" id="cd00839">
    <property type="entry name" value="MPP_PAPs"/>
    <property type="match status" value="1"/>
</dbReference>
<dbReference type="PANTHER" id="PTHR22953:SF145">
    <property type="entry name" value="PURPLE ACID PHOSPHATASE"/>
    <property type="match status" value="1"/>
</dbReference>
<dbReference type="Gene3D" id="2.60.40.380">
    <property type="entry name" value="Purple acid phosphatase-like, N-terminal"/>
    <property type="match status" value="1"/>
</dbReference>
<feature type="domain" description="Calcineurin-like phosphoesterase" evidence="5">
    <location>
        <begin position="139"/>
        <end position="362"/>
    </location>
</feature>
<dbReference type="AlphaFoldDB" id="A0A8E2F3R1"/>
<organism evidence="8 9">
    <name type="scientific">Glonium stellatum</name>
    <dbReference type="NCBI Taxonomy" id="574774"/>
    <lineage>
        <taxon>Eukaryota</taxon>
        <taxon>Fungi</taxon>
        <taxon>Dikarya</taxon>
        <taxon>Ascomycota</taxon>
        <taxon>Pezizomycotina</taxon>
        <taxon>Dothideomycetes</taxon>
        <taxon>Pleosporomycetidae</taxon>
        <taxon>Gloniales</taxon>
        <taxon>Gloniaceae</taxon>
        <taxon>Glonium</taxon>
    </lineage>
</organism>
<evidence type="ECO:0000259" key="5">
    <source>
        <dbReference type="Pfam" id="PF00149"/>
    </source>
</evidence>
<sequence length="462" mass="51124">MQLRLAYAGDRGMMVSWNTYSQLSSPSVKWGTDPNHLNHEDFSDVSITYSTSTTYNNHVFVNHLQPNTQYYYLPQCATTPSSFRTGRQAGDGTPFTFAVAVDLGTMGSDGLSTTVGKGAANPLKPGEINTIQSLTQYKSGFDFLWQPGDLAYADAWLKEEIGGYLPNTTIADGYKVYERILNDFYDEMAAVSSEKPYMVGPGNHEANCDNGGTTDKAHNITYTYSICMPGQTNFTGYINHWRMPSPQSGGLGNFWYSFNHGMVHYVQINTETDFGNGILAPDEPGGSGAENAGPFGRYPNEQIDWLENDLRSVNREKTPWVIVAGHRPWYLSGTTCPPCKQAFEPLLLKYGVDLVLNGHSHLYERQAPINNGTVDPAELNNPKAPWYITNGAAGHYDGLDTLPATLQSYTRFAIDTVYGWSRLTAHNCTHLTHEFVASANGSVLDTATLFKQRKCKLDYPKA</sequence>
<comment type="catalytic activity">
    <reaction evidence="4">
        <text>a phosphate monoester + H2O = an alcohol + phosphate</text>
        <dbReference type="Rhea" id="RHEA:15017"/>
        <dbReference type="ChEBI" id="CHEBI:15377"/>
        <dbReference type="ChEBI" id="CHEBI:30879"/>
        <dbReference type="ChEBI" id="CHEBI:43474"/>
        <dbReference type="ChEBI" id="CHEBI:67140"/>
        <dbReference type="EC" id="3.1.3.2"/>
    </reaction>
</comment>
<dbReference type="Pfam" id="PF16656">
    <property type="entry name" value="Pur_ac_phosph_N"/>
    <property type="match status" value="1"/>
</dbReference>
<feature type="domain" description="Purple acid phosphatase N-terminal" evidence="7">
    <location>
        <begin position="2"/>
        <end position="82"/>
    </location>
</feature>
<dbReference type="PANTHER" id="PTHR22953">
    <property type="entry name" value="ACID PHOSPHATASE RELATED"/>
    <property type="match status" value="1"/>
</dbReference>
<reference evidence="8 9" key="1">
    <citation type="journal article" date="2016" name="Nat. Commun.">
        <title>Ectomycorrhizal ecology is imprinted in the genome of the dominant symbiotic fungus Cenococcum geophilum.</title>
        <authorList>
            <consortium name="DOE Joint Genome Institute"/>
            <person name="Peter M."/>
            <person name="Kohler A."/>
            <person name="Ohm R.A."/>
            <person name="Kuo A."/>
            <person name="Krutzmann J."/>
            <person name="Morin E."/>
            <person name="Arend M."/>
            <person name="Barry K.W."/>
            <person name="Binder M."/>
            <person name="Choi C."/>
            <person name="Clum A."/>
            <person name="Copeland A."/>
            <person name="Grisel N."/>
            <person name="Haridas S."/>
            <person name="Kipfer T."/>
            <person name="LaButti K."/>
            <person name="Lindquist E."/>
            <person name="Lipzen A."/>
            <person name="Maire R."/>
            <person name="Meier B."/>
            <person name="Mihaltcheva S."/>
            <person name="Molinier V."/>
            <person name="Murat C."/>
            <person name="Poggeler S."/>
            <person name="Quandt C.A."/>
            <person name="Sperisen C."/>
            <person name="Tritt A."/>
            <person name="Tisserant E."/>
            <person name="Crous P.W."/>
            <person name="Henrissat B."/>
            <person name="Nehls U."/>
            <person name="Egli S."/>
            <person name="Spatafora J.W."/>
            <person name="Grigoriev I.V."/>
            <person name="Martin F.M."/>
        </authorList>
    </citation>
    <scope>NUCLEOTIDE SEQUENCE [LARGE SCALE GENOMIC DNA]</scope>
    <source>
        <strain evidence="8 9">CBS 207.34</strain>
    </source>
</reference>
<feature type="domain" description="Purple acid phosphatase C-terminal" evidence="6">
    <location>
        <begin position="384"/>
        <end position="446"/>
    </location>
</feature>
<dbReference type="InterPro" id="IPR039331">
    <property type="entry name" value="PAPs-like"/>
</dbReference>
<evidence type="ECO:0000256" key="3">
    <source>
        <dbReference type="ARBA" id="ARBA00023180"/>
    </source>
</evidence>
<dbReference type="InterPro" id="IPR041792">
    <property type="entry name" value="MPP_PAP"/>
</dbReference>
<dbReference type="EC" id="3.1.3.2" evidence="4"/>
<proteinExistence type="inferred from homology"/>
<comment type="similarity">
    <text evidence="4">Belongs to the metallophosphoesterase superfamily. Purple acid phosphatase family.</text>
</comment>
<protein>
    <recommendedName>
        <fullName evidence="4">Purple acid phosphatase</fullName>
        <ecNumber evidence="4">3.1.3.2</ecNumber>
    </recommendedName>
</protein>
<evidence type="ECO:0000313" key="8">
    <source>
        <dbReference type="EMBL" id="OCL09921.1"/>
    </source>
</evidence>
<dbReference type="SUPFAM" id="SSF49363">
    <property type="entry name" value="Purple acid phosphatase, N-terminal domain"/>
    <property type="match status" value="1"/>
</dbReference>
<dbReference type="GO" id="GO:0003993">
    <property type="term" value="F:acid phosphatase activity"/>
    <property type="evidence" value="ECO:0007669"/>
    <property type="project" value="UniProtKB-EC"/>
</dbReference>
<dbReference type="OrthoDB" id="45007at2759"/>
<evidence type="ECO:0000256" key="4">
    <source>
        <dbReference type="RuleBase" id="RU361203"/>
    </source>
</evidence>
<keyword evidence="3" id="KW-0325">Glycoprotein</keyword>
<evidence type="ECO:0000313" key="9">
    <source>
        <dbReference type="Proteomes" id="UP000250140"/>
    </source>
</evidence>